<accession>A0A2V1EDE8</accession>
<feature type="region of interest" description="Disordered" evidence="1">
    <location>
        <begin position="145"/>
        <end position="227"/>
    </location>
</feature>
<feature type="region of interest" description="Disordered" evidence="1">
    <location>
        <begin position="491"/>
        <end position="518"/>
    </location>
</feature>
<dbReference type="OrthoDB" id="5325276at2759"/>
<organism evidence="2 3">
    <name type="scientific">Periconia macrospinosa</name>
    <dbReference type="NCBI Taxonomy" id="97972"/>
    <lineage>
        <taxon>Eukaryota</taxon>
        <taxon>Fungi</taxon>
        <taxon>Dikarya</taxon>
        <taxon>Ascomycota</taxon>
        <taxon>Pezizomycotina</taxon>
        <taxon>Dothideomycetes</taxon>
        <taxon>Pleosporomycetidae</taxon>
        <taxon>Pleosporales</taxon>
        <taxon>Massarineae</taxon>
        <taxon>Periconiaceae</taxon>
        <taxon>Periconia</taxon>
    </lineage>
</organism>
<evidence type="ECO:0000313" key="3">
    <source>
        <dbReference type="Proteomes" id="UP000244855"/>
    </source>
</evidence>
<dbReference type="AlphaFoldDB" id="A0A2V1EDE8"/>
<dbReference type="EMBL" id="KZ805300">
    <property type="protein sequence ID" value="PVI08561.1"/>
    <property type="molecule type" value="Genomic_DNA"/>
</dbReference>
<feature type="compositionally biased region" description="Polar residues" evidence="1">
    <location>
        <begin position="181"/>
        <end position="200"/>
    </location>
</feature>
<sequence>MPSKLKTLIRRATSRKKDDQLDQPNEVKRDTGATAVAAPKTRTPSKLPNAGQKHSVPQRNRSTRRDENVIQLSRKPVPISSSHNGVAHIAGDPSVRPDPEQIDRSVVEDYEAYLPVISPVKKPHNTDPLKGKYVKKSSNKVEKKIDTAHKEDTVGDASFDRTLPNISSRAESGPSASSVSNTSSQPSRGHQKASRLSANHTNKERMPAPNTIRIFNHQNPTSVDDSTEKALDEQIKSRGEQKTLNSYEKGMPDFDEHTLQARATAGLLQRVSTNSDTVDAGHQSVSCGQTKVPEHFELSKLDGIIDLKDSIQIHKKTQVAPAVQHETVKPKEHEFVEERIYREIHNHDVYHRILPVHDIEILPARHFVHDSNGELIEVSGDLFPHLSGTEKGWAVVRKKQNPAEITPQRPRQTEPKIIADKVYMTEEGYPRRETTILHPPELEDLTGYEGPVMPIIFPGVLLKAPEQPQPGIETSYDSLPSEKSPWLRELMDGLSGAMNGSHSSSSSHKQETSSIAVR</sequence>
<evidence type="ECO:0000313" key="2">
    <source>
        <dbReference type="EMBL" id="PVI08561.1"/>
    </source>
</evidence>
<reference evidence="2 3" key="1">
    <citation type="journal article" date="2018" name="Sci. Rep.">
        <title>Comparative genomics provides insights into the lifestyle and reveals functional heterogeneity of dark septate endophytic fungi.</title>
        <authorList>
            <person name="Knapp D.G."/>
            <person name="Nemeth J.B."/>
            <person name="Barry K."/>
            <person name="Hainaut M."/>
            <person name="Henrissat B."/>
            <person name="Johnson J."/>
            <person name="Kuo A."/>
            <person name="Lim J.H.P."/>
            <person name="Lipzen A."/>
            <person name="Nolan M."/>
            <person name="Ohm R.A."/>
            <person name="Tamas L."/>
            <person name="Grigoriev I.V."/>
            <person name="Spatafora J.W."/>
            <person name="Nagy L.G."/>
            <person name="Kovacs G.M."/>
        </authorList>
    </citation>
    <scope>NUCLEOTIDE SEQUENCE [LARGE SCALE GENOMIC DNA]</scope>
    <source>
        <strain evidence="2 3">DSE2036</strain>
    </source>
</reference>
<feature type="compositionally biased region" description="Basic and acidic residues" evidence="1">
    <location>
        <begin position="15"/>
        <end position="31"/>
    </location>
</feature>
<keyword evidence="3" id="KW-1185">Reference proteome</keyword>
<dbReference type="PANTHER" id="PTHR38703:SF1">
    <property type="entry name" value="ALLERGEN"/>
    <property type="match status" value="1"/>
</dbReference>
<feature type="compositionally biased region" description="Low complexity" evidence="1">
    <location>
        <begin position="167"/>
        <end position="180"/>
    </location>
</feature>
<dbReference type="Proteomes" id="UP000244855">
    <property type="component" value="Unassembled WGS sequence"/>
</dbReference>
<dbReference type="PANTHER" id="PTHR38703">
    <property type="entry name" value="CHROMOSOME 8, WHOLE GENOME SHOTGUN SEQUENCE"/>
    <property type="match status" value="1"/>
</dbReference>
<proteinExistence type="predicted"/>
<gene>
    <name evidence="2" type="ORF">DM02DRAFT_679320</name>
</gene>
<feature type="region of interest" description="Disordered" evidence="1">
    <location>
        <begin position="1"/>
        <end position="100"/>
    </location>
</feature>
<protein>
    <submittedName>
        <fullName evidence="2">Uncharacterized protein</fullName>
    </submittedName>
</protein>
<name>A0A2V1EDE8_9PLEO</name>
<evidence type="ECO:0000256" key="1">
    <source>
        <dbReference type="SAM" id="MobiDB-lite"/>
    </source>
</evidence>